<organism evidence="1 2">
    <name type="scientific">Romboutsia faecis</name>
    <dbReference type="NCBI Taxonomy" id="2764597"/>
    <lineage>
        <taxon>Bacteria</taxon>
        <taxon>Bacillati</taxon>
        <taxon>Bacillota</taxon>
        <taxon>Clostridia</taxon>
        <taxon>Peptostreptococcales</taxon>
        <taxon>Peptostreptococcaceae</taxon>
        <taxon>Romboutsia</taxon>
    </lineage>
</organism>
<proteinExistence type="predicted"/>
<dbReference type="RefSeq" id="WP_153925559.1">
    <property type="nucleotide sequence ID" value="NZ_JACRWE010000001.1"/>
</dbReference>
<keyword evidence="2" id="KW-1185">Reference proteome</keyword>
<accession>A0ABR7JKZ3</accession>
<dbReference type="EMBL" id="JACRWE010000001">
    <property type="protein sequence ID" value="MBC5995596.1"/>
    <property type="molecule type" value="Genomic_DNA"/>
</dbReference>
<comment type="caution">
    <text evidence="1">The sequence shown here is derived from an EMBL/GenBank/DDBJ whole genome shotgun (WGS) entry which is preliminary data.</text>
</comment>
<reference evidence="1 2" key="1">
    <citation type="submission" date="2020-08" db="EMBL/GenBank/DDBJ databases">
        <authorList>
            <person name="Liu C."/>
            <person name="Sun Q."/>
        </authorList>
    </citation>
    <scope>NUCLEOTIDE SEQUENCE [LARGE SCALE GENOMIC DNA]</scope>
    <source>
        <strain evidence="1 2">NSJ-18</strain>
    </source>
</reference>
<sequence>MTVITDFYQFKYSRKNFYVELLINRTALFYIEKALDERLSNLHLSKDSECAYMRLKELFYNSRTETDLPYVELKINKCYLKYMQNLCYYFQDRNEYAPVKILSDYMQYFSIADVDGITSFLGLNEEMKIRVLSNI</sequence>
<protein>
    <submittedName>
        <fullName evidence="1">Uncharacterized protein</fullName>
    </submittedName>
</protein>
<evidence type="ECO:0000313" key="2">
    <source>
        <dbReference type="Proteomes" id="UP000609849"/>
    </source>
</evidence>
<name>A0ABR7JKZ3_9FIRM</name>
<dbReference type="Proteomes" id="UP000609849">
    <property type="component" value="Unassembled WGS sequence"/>
</dbReference>
<gene>
    <name evidence="1" type="ORF">H8923_02370</name>
</gene>
<evidence type="ECO:0000313" key="1">
    <source>
        <dbReference type="EMBL" id="MBC5995596.1"/>
    </source>
</evidence>